<reference evidence="3 4" key="1">
    <citation type="submission" date="2024-06" db="EMBL/GenBank/DDBJ databases">
        <title>A chromosome-level genome assembly of beet webworm, Loxostege sticticalis.</title>
        <authorList>
            <person name="Zhang Y."/>
        </authorList>
    </citation>
    <scope>NUCLEOTIDE SEQUENCE [LARGE SCALE GENOMIC DNA]</scope>
    <source>
        <strain evidence="3">AQ026</strain>
        <tissue evidence="3">Whole body</tissue>
    </source>
</reference>
<dbReference type="PANTHER" id="PTHR47055:SF3">
    <property type="entry name" value="PHORBOL-ESTER_DAG-TYPE DOMAIN-CONTAINING PROTEIN"/>
    <property type="match status" value="1"/>
</dbReference>
<dbReference type="Proteomes" id="UP001549920">
    <property type="component" value="Unassembled WGS sequence"/>
</dbReference>
<name>A0ABR3HYE0_LOXSC</name>
<protein>
    <recommendedName>
        <fullName evidence="2">PiggyBac transposable element-derived protein domain-containing protein</fullName>
    </recommendedName>
</protein>
<proteinExistence type="predicted"/>
<feature type="compositionally biased region" description="Low complexity" evidence="1">
    <location>
        <begin position="108"/>
        <end position="121"/>
    </location>
</feature>
<dbReference type="InterPro" id="IPR052638">
    <property type="entry name" value="PiggyBac_TE-derived"/>
</dbReference>
<organism evidence="3 4">
    <name type="scientific">Loxostege sticticalis</name>
    <name type="common">Beet webworm moth</name>
    <dbReference type="NCBI Taxonomy" id="481309"/>
    <lineage>
        <taxon>Eukaryota</taxon>
        <taxon>Metazoa</taxon>
        <taxon>Ecdysozoa</taxon>
        <taxon>Arthropoda</taxon>
        <taxon>Hexapoda</taxon>
        <taxon>Insecta</taxon>
        <taxon>Pterygota</taxon>
        <taxon>Neoptera</taxon>
        <taxon>Endopterygota</taxon>
        <taxon>Lepidoptera</taxon>
        <taxon>Glossata</taxon>
        <taxon>Ditrysia</taxon>
        <taxon>Pyraloidea</taxon>
        <taxon>Crambidae</taxon>
        <taxon>Pyraustinae</taxon>
        <taxon>Loxostege</taxon>
    </lineage>
</organism>
<sequence>MKLWRSPENGAKNENSIELQSRRVLSTNEIADYLEELDDNADFQNIDVFLDPPQDGGISDGDSGDEDCENIDRLNRHQLLAPAELVFNNAIDDPVEEILVDQHQVISTDSTAAPSSSTSTSNNNRGAIPRPRRWVKQHLRPTENEWSSPPPRPDLPVSKDSDPVDFFQLFFNEEVIIHMVRHSVMYAISRDPNSNFSLSADEMYCFIGILILSGYAPLPRRRMYWETNEDTHNVLIVKSMRRNRFEEIFRYLHVADNGNLQPGDKMAKVRPLFDLLNAKFLVYAPIEKCFSIDESMIMYFGRHGCKQHIHGKPIRFGFKAWVAATRLGYCLRADLYQGRSEVRDVGLGEHVVTSLTESVKEVFPEHTFSVFCDNFFTSPSLLSKLQDKNVKVTGTARQNRVDKCPLKDVKSFKKEPRGSYDYRLDKNDNICAVRWNDNNVVTLLSNEFGVNPIQKARRYSVTQKQRIEIDQPNVVYQYNKYMGGVDRLDANVGVYRIAIRGKKWYSCILTWLIDVTINNSALLARSLGASVDTLEFRRSIARNLLLKYGSPRTQPGPSTCPLPSNVPLSVRRHGAEHLILTGQIRRNCAVCKNKTVKKCSKCGVNLHDKCFAGFHA</sequence>
<feature type="region of interest" description="Disordered" evidence="1">
    <location>
        <begin position="139"/>
        <end position="158"/>
    </location>
</feature>
<accession>A0ABR3HYE0</accession>
<dbReference type="Pfam" id="PF13843">
    <property type="entry name" value="DDE_Tnp_1_7"/>
    <property type="match status" value="1"/>
</dbReference>
<dbReference type="EMBL" id="JBEUOH010000011">
    <property type="protein sequence ID" value="KAL0881573.1"/>
    <property type="molecule type" value="Genomic_DNA"/>
</dbReference>
<evidence type="ECO:0000313" key="3">
    <source>
        <dbReference type="EMBL" id="KAL0881573.1"/>
    </source>
</evidence>
<comment type="caution">
    <text evidence="3">The sequence shown here is derived from an EMBL/GenBank/DDBJ whole genome shotgun (WGS) entry which is preliminary data.</text>
</comment>
<evidence type="ECO:0000256" key="1">
    <source>
        <dbReference type="SAM" id="MobiDB-lite"/>
    </source>
</evidence>
<keyword evidence="4" id="KW-1185">Reference proteome</keyword>
<feature type="region of interest" description="Disordered" evidence="1">
    <location>
        <begin position="108"/>
        <end position="134"/>
    </location>
</feature>
<evidence type="ECO:0000259" key="2">
    <source>
        <dbReference type="Pfam" id="PF13843"/>
    </source>
</evidence>
<dbReference type="PANTHER" id="PTHR47055">
    <property type="entry name" value="DDE_TNP_1_7 DOMAIN-CONTAINING PROTEIN"/>
    <property type="match status" value="1"/>
</dbReference>
<gene>
    <name evidence="3" type="ORF">ABMA27_001404</name>
</gene>
<dbReference type="InterPro" id="IPR029526">
    <property type="entry name" value="PGBD"/>
</dbReference>
<feature type="domain" description="PiggyBac transposable element-derived protein" evidence="2">
    <location>
        <begin position="162"/>
        <end position="520"/>
    </location>
</feature>
<evidence type="ECO:0000313" key="4">
    <source>
        <dbReference type="Proteomes" id="UP001549920"/>
    </source>
</evidence>